<protein>
    <recommendedName>
        <fullName evidence="3">Large ribosomal RNA subunit accumulation protein YceD</fullName>
    </recommendedName>
</protein>
<feature type="compositionally biased region" description="Basic and acidic residues" evidence="1">
    <location>
        <begin position="153"/>
        <end position="176"/>
    </location>
</feature>
<proteinExistence type="predicted"/>
<dbReference type="EMBL" id="CACRUT010000020">
    <property type="protein sequence ID" value="VYU52679.1"/>
    <property type="molecule type" value="Genomic_DNA"/>
</dbReference>
<evidence type="ECO:0008006" key="3">
    <source>
        <dbReference type="Google" id="ProtNLM"/>
    </source>
</evidence>
<feature type="region of interest" description="Disordered" evidence="1">
    <location>
        <begin position="150"/>
        <end position="176"/>
    </location>
</feature>
<gene>
    <name evidence="2" type="ORF">PCLFYP37_03239</name>
</gene>
<dbReference type="Pfam" id="PF02620">
    <property type="entry name" value="YceD"/>
    <property type="match status" value="1"/>
</dbReference>
<dbReference type="AlphaFoldDB" id="A0A6N3FLD3"/>
<dbReference type="RefSeq" id="WP_412442488.1">
    <property type="nucleotide sequence ID" value="NZ_CACRUT010000020.1"/>
</dbReference>
<name>A0A6N3FLD3_9BACT</name>
<dbReference type="InterPro" id="IPR003772">
    <property type="entry name" value="YceD"/>
</dbReference>
<reference evidence="2" key="1">
    <citation type="submission" date="2019-11" db="EMBL/GenBank/DDBJ databases">
        <authorList>
            <person name="Feng L."/>
        </authorList>
    </citation>
    <scope>NUCLEOTIDE SEQUENCE</scope>
    <source>
        <strain evidence="2">PclaraLFYP37</strain>
    </source>
</reference>
<evidence type="ECO:0000313" key="2">
    <source>
        <dbReference type="EMBL" id="VYU52679.1"/>
    </source>
</evidence>
<evidence type="ECO:0000256" key="1">
    <source>
        <dbReference type="SAM" id="MobiDB-lite"/>
    </source>
</evidence>
<organism evidence="2">
    <name type="scientific">Paraprevotella clara</name>
    <dbReference type="NCBI Taxonomy" id="454154"/>
    <lineage>
        <taxon>Bacteria</taxon>
        <taxon>Pseudomonadati</taxon>
        <taxon>Bacteroidota</taxon>
        <taxon>Bacteroidia</taxon>
        <taxon>Bacteroidales</taxon>
        <taxon>Prevotellaceae</taxon>
        <taxon>Paraprevotella</taxon>
    </lineage>
</organism>
<accession>A0A6N3FLD3</accession>
<sequence length="186" mass="20999">MDVLDSYKIDLKNMRTDVAEYQFALDDAFFEAVEGTLVRSGKADADLKIRESGGAYVFTFHIKGTVHVPCDRCLDDMDVEIETERMLTVKLGEEYADEGDMMILPYEDAILNVAWIIYEFIVLEVPLTHVHEPGHCNVEMMEALAAHLVTSSEKPDGSEEEKGADEESGKPVDPRWNKLKKILDNN</sequence>